<name>A0ABQ1ZDR4_9BACL</name>
<dbReference type="Proteomes" id="UP000652153">
    <property type="component" value="Unassembled WGS sequence"/>
</dbReference>
<dbReference type="InterPro" id="IPR015797">
    <property type="entry name" value="NUDIX_hydrolase-like_dom_sf"/>
</dbReference>
<dbReference type="InterPro" id="IPR020084">
    <property type="entry name" value="NUDIX_hydrolase_CS"/>
</dbReference>
<reference evidence="4" key="1">
    <citation type="journal article" date="2019" name="Int. J. Syst. Evol. Microbiol.">
        <title>The Global Catalogue of Microorganisms (GCM) 10K type strain sequencing project: providing services to taxonomists for standard genome sequencing and annotation.</title>
        <authorList>
            <consortium name="The Broad Institute Genomics Platform"/>
            <consortium name="The Broad Institute Genome Sequencing Center for Infectious Disease"/>
            <person name="Wu L."/>
            <person name="Ma J."/>
        </authorList>
    </citation>
    <scope>NUCLEOTIDE SEQUENCE [LARGE SCALE GENOMIC DNA]</scope>
    <source>
        <strain evidence="4">CGMCC 1.12770</strain>
    </source>
</reference>
<dbReference type="Gene3D" id="3.90.79.10">
    <property type="entry name" value="Nucleoside Triphosphate Pyrophosphohydrolase"/>
    <property type="match status" value="1"/>
</dbReference>
<dbReference type="EMBL" id="BMFU01000004">
    <property type="protein sequence ID" value="GGH60444.1"/>
    <property type="molecule type" value="Genomic_DNA"/>
</dbReference>
<dbReference type="PANTHER" id="PTHR43736:SF2">
    <property type="entry name" value="MUTT_NUDIX FAMILY PROTEIN"/>
    <property type="match status" value="1"/>
</dbReference>
<evidence type="ECO:0000313" key="3">
    <source>
        <dbReference type="EMBL" id="GGH60444.1"/>
    </source>
</evidence>
<feature type="domain" description="Nudix hydrolase" evidence="2">
    <location>
        <begin position="1"/>
        <end position="140"/>
    </location>
</feature>
<keyword evidence="1 3" id="KW-0378">Hydrolase</keyword>
<protein>
    <submittedName>
        <fullName evidence="3">NUDIX hydrolase</fullName>
    </submittedName>
</protein>
<dbReference type="SUPFAM" id="SSF55811">
    <property type="entry name" value="Nudix"/>
    <property type="match status" value="1"/>
</dbReference>
<keyword evidence="4" id="KW-1185">Reference proteome</keyword>
<dbReference type="PROSITE" id="PS51462">
    <property type="entry name" value="NUDIX"/>
    <property type="match status" value="1"/>
</dbReference>
<proteinExistence type="predicted"/>
<accession>A0ABQ1ZDR4</accession>
<organism evidence="3 4">
    <name type="scientific">Paenibacillus silvae</name>
    <dbReference type="NCBI Taxonomy" id="1325358"/>
    <lineage>
        <taxon>Bacteria</taxon>
        <taxon>Bacillati</taxon>
        <taxon>Bacillota</taxon>
        <taxon>Bacilli</taxon>
        <taxon>Bacillales</taxon>
        <taxon>Paenibacillaceae</taxon>
        <taxon>Paenibacillus</taxon>
    </lineage>
</organism>
<dbReference type="InterPro" id="IPR000086">
    <property type="entry name" value="NUDIX_hydrolase_dom"/>
</dbReference>
<dbReference type="Pfam" id="PF00293">
    <property type="entry name" value="NUDIX"/>
    <property type="match status" value="1"/>
</dbReference>
<evidence type="ECO:0000313" key="4">
    <source>
        <dbReference type="Proteomes" id="UP000652153"/>
    </source>
</evidence>
<dbReference type="PROSITE" id="PS00893">
    <property type="entry name" value="NUDIX_BOX"/>
    <property type="match status" value="1"/>
</dbReference>
<dbReference type="RefSeq" id="WP_188593212.1">
    <property type="nucleotide sequence ID" value="NZ_BMFU01000004.1"/>
</dbReference>
<gene>
    <name evidence="3" type="ORF">GCM10008014_34990</name>
</gene>
<evidence type="ECO:0000259" key="2">
    <source>
        <dbReference type="PROSITE" id="PS51462"/>
    </source>
</evidence>
<dbReference type="CDD" id="cd04688">
    <property type="entry name" value="NUDIX_Hydrolase"/>
    <property type="match status" value="1"/>
</dbReference>
<sequence length="157" mass="17998">MNIRTVALAIFTRNDDEVLVQEFQFPGISTTFYRPVGGTVEFGENSEHTLTREIREELNQEIEVPQLVAVIENIFGVEETGHEIDFIYEAKFKNTYVYSQTELQGTEGKESYRAVWKSIHDFDETKADIKLVPDGLLALLTGKKSRDSQSIIHIRTR</sequence>
<dbReference type="GO" id="GO:0016787">
    <property type="term" value="F:hydrolase activity"/>
    <property type="evidence" value="ECO:0007669"/>
    <property type="project" value="UniProtKB-KW"/>
</dbReference>
<evidence type="ECO:0000256" key="1">
    <source>
        <dbReference type="ARBA" id="ARBA00022801"/>
    </source>
</evidence>
<dbReference type="PANTHER" id="PTHR43736">
    <property type="entry name" value="ADP-RIBOSE PYROPHOSPHATASE"/>
    <property type="match status" value="1"/>
</dbReference>
<comment type="caution">
    <text evidence="3">The sequence shown here is derived from an EMBL/GenBank/DDBJ whole genome shotgun (WGS) entry which is preliminary data.</text>
</comment>